<sequence length="299" mass="33743">MLASVKIMVSNTGRRTPKKLILAIITTALIALSPFLHISSSYAADSKGTTSHISYHAPYPYLQVTDHITSLGNATNTLTPGFNGVKVKIVQQKLGIWYEQQLASMDDATIAAVRSFQRRVGLPATGVVDETTWKYMNTGWMWRIDTYQATPVPLWENREQRINAMIRFASQQIGSSYTWGGAGFYALGFDCSGLMLQTLYRGGLDPQPINVLLHAYPDYRTSQELYKYPHFKHVPVEKRERGDIVFYTDRNGQVIHTALYIGNDQIIHTDWMGRPARIDTVFKPRIAPTAIRPFPREAS</sequence>
<comment type="similarity">
    <text evidence="1">Belongs to the peptidase C40 family.</text>
</comment>
<evidence type="ECO:0000256" key="3">
    <source>
        <dbReference type="ARBA" id="ARBA00022801"/>
    </source>
</evidence>
<proteinExistence type="inferred from homology"/>
<evidence type="ECO:0000313" key="7">
    <source>
        <dbReference type="Proteomes" id="UP000293036"/>
    </source>
</evidence>
<name>A0A4Q9V0V0_9ACTO</name>
<dbReference type="OrthoDB" id="514320at2"/>
<dbReference type="GO" id="GO:0006508">
    <property type="term" value="P:proteolysis"/>
    <property type="evidence" value="ECO:0007669"/>
    <property type="project" value="UniProtKB-KW"/>
</dbReference>
<evidence type="ECO:0000313" key="6">
    <source>
        <dbReference type="EMBL" id="TBW21010.1"/>
    </source>
</evidence>
<dbReference type="InterPro" id="IPR036365">
    <property type="entry name" value="PGBD-like_sf"/>
</dbReference>
<evidence type="ECO:0000256" key="1">
    <source>
        <dbReference type="ARBA" id="ARBA00007074"/>
    </source>
</evidence>
<reference evidence="6 7" key="1">
    <citation type="submission" date="2019-02" db="EMBL/GenBank/DDBJ databases">
        <title>Arcanobacterium bovis sp. nov., isolated from the milk of a cow with mastitis.</title>
        <authorList>
            <person name="Sammra O."/>
            <person name="Foster G."/>
            <person name="Hassan A."/>
            <person name="Alssahen M."/>
            <person name="Laemmler C."/>
            <person name="Borowiak M."/>
            <person name="Malorny B."/>
            <person name="Abdulmawjood A."/>
        </authorList>
    </citation>
    <scope>NUCLEOTIDE SEQUENCE [LARGE SCALE GENOMIC DNA]</scope>
    <source>
        <strain evidence="6 7">C605018/01/1</strain>
    </source>
</reference>
<gene>
    <name evidence="6" type="ORF">EZJ44_06770</name>
</gene>
<keyword evidence="3" id="KW-0378">Hydrolase</keyword>
<feature type="domain" description="NlpC/P60" evidence="5">
    <location>
        <begin position="159"/>
        <end position="299"/>
    </location>
</feature>
<dbReference type="Gene3D" id="3.90.1720.10">
    <property type="entry name" value="endopeptidase domain like (from Nostoc punctiforme)"/>
    <property type="match status" value="1"/>
</dbReference>
<keyword evidence="4" id="KW-0788">Thiol protease</keyword>
<dbReference type="PROSITE" id="PS51935">
    <property type="entry name" value="NLPC_P60"/>
    <property type="match status" value="1"/>
</dbReference>
<dbReference type="PROSITE" id="PS00024">
    <property type="entry name" value="HEMOPEXIN"/>
    <property type="match status" value="1"/>
</dbReference>
<dbReference type="InterPro" id="IPR002477">
    <property type="entry name" value="Peptidoglycan-bd-like"/>
</dbReference>
<keyword evidence="2" id="KW-0645">Protease</keyword>
<dbReference type="InterPro" id="IPR018486">
    <property type="entry name" value="Hemopexin_CS"/>
</dbReference>
<dbReference type="AlphaFoldDB" id="A0A4Q9V0V0"/>
<dbReference type="InterPro" id="IPR036366">
    <property type="entry name" value="PGBDSf"/>
</dbReference>
<dbReference type="GO" id="GO:0008234">
    <property type="term" value="F:cysteine-type peptidase activity"/>
    <property type="evidence" value="ECO:0007669"/>
    <property type="project" value="UniProtKB-KW"/>
</dbReference>
<dbReference type="InterPro" id="IPR038765">
    <property type="entry name" value="Papain-like_cys_pep_sf"/>
</dbReference>
<dbReference type="Proteomes" id="UP000293036">
    <property type="component" value="Unassembled WGS sequence"/>
</dbReference>
<dbReference type="Pfam" id="PF01471">
    <property type="entry name" value="PG_binding_1"/>
    <property type="match status" value="1"/>
</dbReference>
<keyword evidence="7" id="KW-1185">Reference proteome</keyword>
<evidence type="ECO:0000256" key="4">
    <source>
        <dbReference type="ARBA" id="ARBA00022807"/>
    </source>
</evidence>
<dbReference type="SUPFAM" id="SSF47090">
    <property type="entry name" value="PGBD-like"/>
    <property type="match status" value="1"/>
</dbReference>
<accession>A0A4Q9V0V0</accession>
<evidence type="ECO:0000256" key="2">
    <source>
        <dbReference type="ARBA" id="ARBA00022670"/>
    </source>
</evidence>
<evidence type="ECO:0000259" key="5">
    <source>
        <dbReference type="PROSITE" id="PS51935"/>
    </source>
</evidence>
<dbReference type="SUPFAM" id="SSF54001">
    <property type="entry name" value="Cysteine proteinases"/>
    <property type="match status" value="1"/>
</dbReference>
<dbReference type="EMBL" id="SJDT01000005">
    <property type="protein sequence ID" value="TBW21010.1"/>
    <property type="molecule type" value="Genomic_DNA"/>
</dbReference>
<dbReference type="PANTHER" id="PTHR47053">
    <property type="entry name" value="MUREIN DD-ENDOPEPTIDASE MEPH-RELATED"/>
    <property type="match status" value="1"/>
</dbReference>
<dbReference type="Pfam" id="PF00877">
    <property type="entry name" value="NLPC_P60"/>
    <property type="match status" value="1"/>
</dbReference>
<organism evidence="6 7">
    <name type="scientific">Arcanobacterium bovis</name>
    <dbReference type="NCBI Taxonomy" id="2529275"/>
    <lineage>
        <taxon>Bacteria</taxon>
        <taxon>Bacillati</taxon>
        <taxon>Actinomycetota</taxon>
        <taxon>Actinomycetes</taxon>
        <taxon>Actinomycetales</taxon>
        <taxon>Actinomycetaceae</taxon>
        <taxon>Arcanobacterium</taxon>
    </lineage>
</organism>
<comment type="caution">
    <text evidence="6">The sequence shown here is derived from an EMBL/GenBank/DDBJ whole genome shotgun (WGS) entry which is preliminary data.</text>
</comment>
<dbReference type="PANTHER" id="PTHR47053:SF1">
    <property type="entry name" value="MUREIN DD-ENDOPEPTIDASE MEPH-RELATED"/>
    <property type="match status" value="1"/>
</dbReference>
<protein>
    <recommendedName>
        <fullName evidence="5">NlpC/P60 domain-containing protein</fullName>
    </recommendedName>
</protein>
<dbReference type="InterPro" id="IPR000064">
    <property type="entry name" value="NLP_P60_dom"/>
</dbReference>
<dbReference type="Gene3D" id="1.10.101.10">
    <property type="entry name" value="PGBD-like superfamily/PGBD"/>
    <property type="match status" value="1"/>
</dbReference>
<dbReference type="InterPro" id="IPR051202">
    <property type="entry name" value="Peptidase_C40"/>
</dbReference>